<evidence type="ECO:0000256" key="1">
    <source>
        <dbReference type="SAM" id="MobiDB-lite"/>
    </source>
</evidence>
<feature type="region of interest" description="Disordered" evidence="1">
    <location>
        <begin position="1"/>
        <end position="41"/>
    </location>
</feature>
<comment type="caution">
    <text evidence="3">The sequence shown here is derived from an EMBL/GenBank/DDBJ whole genome shotgun (WGS) entry which is preliminary data.</text>
</comment>
<dbReference type="InterPro" id="IPR036397">
    <property type="entry name" value="RNaseH_sf"/>
</dbReference>
<name>A0A9P7DHL1_9AGAM</name>
<organism evidence="3 4">
    <name type="scientific">Suillus plorans</name>
    <dbReference type="NCBI Taxonomy" id="116603"/>
    <lineage>
        <taxon>Eukaryota</taxon>
        <taxon>Fungi</taxon>
        <taxon>Dikarya</taxon>
        <taxon>Basidiomycota</taxon>
        <taxon>Agaricomycotina</taxon>
        <taxon>Agaricomycetes</taxon>
        <taxon>Agaricomycetidae</taxon>
        <taxon>Boletales</taxon>
        <taxon>Suillineae</taxon>
        <taxon>Suillaceae</taxon>
        <taxon>Suillus</taxon>
    </lineage>
</organism>
<dbReference type="GO" id="GO:0004523">
    <property type="term" value="F:RNA-DNA hybrid ribonuclease activity"/>
    <property type="evidence" value="ECO:0007669"/>
    <property type="project" value="InterPro"/>
</dbReference>
<dbReference type="Gene3D" id="3.30.420.10">
    <property type="entry name" value="Ribonuclease H-like superfamily/Ribonuclease H"/>
    <property type="match status" value="1"/>
</dbReference>
<dbReference type="RefSeq" id="XP_041159666.1">
    <property type="nucleotide sequence ID" value="XM_041296449.1"/>
</dbReference>
<sequence length="89" mass="10173">VRWIPGHKGINGNELADKAAKEAAEGAHRNSTRRHLPTYLKDKPLPDSVSALKQWHNDALSKRWTESWKKSPRYARAKIIDPTMPSNKF</sequence>
<evidence type="ECO:0000313" key="4">
    <source>
        <dbReference type="Proteomes" id="UP000719766"/>
    </source>
</evidence>
<keyword evidence="4" id="KW-1185">Reference proteome</keyword>
<accession>A0A9P7DHL1</accession>
<dbReference type="AlphaFoldDB" id="A0A9P7DHL1"/>
<dbReference type="InterPro" id="IPR002156">
    <property type="entry name" value="RNaseH_domain"/>
</dbReference>
<dbReference type="GeneID" id="64590213"/>
<dbReference type="PROSITE" id="PS50879">
    <property type="entry name" value="RNASE_H_1"/>
    <property type="match status" value="1"/>
</dbReference>
<protein>
    <recommendedName>
        <fullName evidence="2">RNase H type-1 domain-containing protein</fullName>
    </recommendedName>
</protein>
<dbReference type="GO" id="GO:0003676">
    <property type="term" value="F:nucleic acid binding"/>
    <property type="evidence" value="ECO:0007669"/>
    <property type="project" value="InterPro"/>
</dbReference>
<feature type="compositionally biased region" description="Basic and acidic residues" evidence="1">
    <location>
        <begin position="15"/>
        <end position="28"/>
    </location>
</feature>
<dbReference type="SUPFAM" id="SSF53098">
    <property type="entry name" value="Ribonuclease H-like"/>
    <property type="match status" value="1"/>
</dbReference>
<evidence type="ECO:0000313" key="3">
    <source>
        <dbReference type="EMBL" id="KAG1793177.1"/>
    </source>
</evidence>
<feature type="non-terminal residue" evidence="3">
    <location>
        <position position="1"/>
    </location>
</feature>
<feature type="non-terminal residue" evidence="3">
    <location>
        <position position="89"/>
    </location>
</feature>
<dbReference type="OrthoDB" id="3265515at2759"/>
<gene>
    <name evidence="3" type="ORF">HD556DRAFT_1204773</name>
</gene>
<dbReference type="InterPro" id="IPR012337">
    <property type="entry name" value="RNaseH-like_sf"/>
</dbReference>
<dbReference type="Proteomes" id="UP000719766">
    <property type="component" value="Unassembled WGS sequence"/>
</dbReference>
<proteinExistence type="predicted"/>
<feature type="domain" description="RNase H type-1" evidence="2">
    <location>
        <begin position="1"/>
        <end position="25"/>
    </location>
</feature>
<dbReference type="EMBL" id="JABBWE010000032">
    <property type="protein sequence ID" value="KAG1793177.1"/>
    <property type="molecule type" value="Genomic_DNA"/>
</dbReference>
<evidence type="ECO:0000259" key="2">
    <source>
        <dbReference type="PROSITE" id="PS50879"/>
    </source>
</evidence>
<reference evidence="3" key="1">
    <citation type="journal article" date="2020" name="New Phytol.">
        <title>Comparative genomics reveals dynamic genome evolution in host specialist ectomycorrhizal fungi.</title>
        <authorList>
            <person name="Lofgren L.A."/>
            <person name="Nguyen N.H."/>
            <person name="Vilgalys R."/>
            <person name="Ruytinx J."/>
            <person name="Liao H.L."/>
            <person name="Branco S."/>
            <person name="Kuo A."/>
            <person name="LaButti K."/>
            <person name="Lipzen A."/>
            <person name="Andreopoulos W."/>
            <person name="Pangilinan J."/>
            <person name="Riley R."/>
            <person name="Hundley H."/>
            <person name="Na H."/>
            <person name="Barry K."/>
            <person name="Grigoriev I.V."/>
            <person name="Stajich J.E."/>
            <person name="Kennedy P.G."/>
        </authorList>
    </citation>
    <scope>NUCLEOTIDE SEQUENCE</scope>
    <source>
        <strain evidence="3">S12</strain>
    </source>
</reference>